<dbReference type="InterPro" id="IPR050312">
    <property type="entry name" value="IolE/XylAMocC-like"/>
</dbReference>
<reference evidence="2 3" key="1">
    <citation type="submission" date="2018-06" db="EMBL/GenBank/DDBJ databases">
        <title>Genomic Encyclopedia of Type Strains, Phase IV (KMG-IV): sequencing the most valuable type-strain genomes for metagenomic binning, comparative biology and taxonomic classification.</title>
        <authorList>
            <person name="Goeker M."/>
        </authorList>
    </citation>
    <scope>NUCLEOTIDE SEQUENCE [LARGE SCALE GENOMIC DNA]</scope>
    <source>
        <strain evidence="2 3">DSM 25532</strain>
    </source>
</reference>
<dbReference type="Proteomes" id="UP000253426">
    <property type="component" value="Unassembled WGS sequence"/>
</dbReference>
<evidence type="ECO:0000259" key="1">
    <source>
        <dbReference type="Pfam" id="PF01261"/>
    </source>
</evidence>
<dbReference type="PANTHER" id="PTHR12110">
    <property type="entry name" value="HYDROXYPYRUVATE ISOMERASE"/>
    <property type="match status" value="1"/>
</dbReference>
<keyword evidence="2" id="KW-0413">Isomerase</keyword>
<dbReference type="Pfam" id="PF01261">
    <property type="entry name" value="AP_endonuc_2"/>
    <property type="match status" value="1"/>
</dbReference>
<dbReference type="InterPro" id="IPR036237">
    <property type="entry name" value="Xyl_isomerase-like_sf"/>
</dbReference>
<name>A0A366HL03_9BACT</name>
<accession>A0A366HL03</accession>
<gene>
    <name evidence="2" type="ORF">DES53_10511</name>
</gene>
<dbReference type="GO" id="GO:0016853">
    <property type="term" value="F:isomerase activity"/>
    <property type="evidence" value="ECO:0007669"/>
    <property type="project" value="UniProtKB-KW"/>
</dbReference>
<proteinExistence type="predicted"/>
<protein>
    <submittedName>
        <fullName evidence="2">Sugar phosphate isomerase/epimerase</fullName>
    </submittedName>
</protein>
<dbReference type="InterPro" id="IPR013022">
    <property type="entry name" value="Xyl_isomerase-like_TIM-brl"/>
</dbReference>
<comment type="caution">
    <text evidence="2">The sequence shown here is derived from an EMBL/GenBank/DDBJ whole genome shotgun (WGS) entry which is preliminary data.</text>
</comment>
<organism evidence="2 3">
    <name type="scientific">Roseimicrobium gellanilyticum</name>
    <dbReference type="NCBI Taxonomy" id="748857"/>
    <lineage>
        <taxon>Bacteria</taxon>
        <taxon>Pseudomonadati</taxon>
        <taxon>Verrucomicrobiota</taxon>
        <taxon>Verrucomicrobiia</taxon>
        <taxon>Verrucomicrobiales</taxon>
        <taxon>Verrucomicrobiaceae</taxon>
        <taxon>Roseimicrobium</taxon>
    </lineage>
</organism>
<dbReference type="AlphaFoldDB" id="A0A366HL03"/>
<evidence type="ECO:0000313" key="3">
    <source>
        <dbReference type="Proteomes" id="UP000253426"/>
    </source>
</evidence>
<dbReference type="SUPFAM" id="SSF51658">
    <property type="entry name" value="Xylose isomerase-like"/>
    <property type="match status" value="1"/>
</dbReference>
<sequence>MPISLGFVTAILPELSFEEVTSFAATEGFSTIEVMCWPTGKAERRFAGVTHIDVTSLTKGAAEDILAQCQHARVSISALGYYPNMLDPDAEVSRAAVAHFKKVIAAAPKLGLKRVNGFVGRDWTKTVDENWPRFLKIWKPIIQYAEDHDVKIGIENCPMSFTRDEWPGGKNLLTTPAIWRRAFSDIDSPNFGLNYDPSHFILQGMDPIRPLAEFRDKLFHLHAKDVKIDHAALNEVGRFDFPLRWHQPRIPGFGDINWAAFMGEVMRIGYDGPLCIEVEDDTFGKTLEGRKSALRVARNVLAPFVG</sequence>
<evidence type="ECO:0000313" key="2">
    <source>
        <dbReference type="EMBL" id="RBP43613.1"/>
    </source>
</evidence>
<dbReference type="PANTHER" id="PTHR12110:SF21">
    <property type="entry name" value="XYLOSE ISOMERASE-LIKE TIM BARREL DOMAIN-CONTAINING PROTEIN"/>
    <property type="match status" value="1"/>
</dbReference>
<feature type="domain" description="Xylose isomerase-like TIM barrel" evidence="1">
    <location>
        <begin position="24"/>
        <end position="295"/>
    </location>
</feature>
<dbReference type="Gene3D" id="3.20.20.150">
    <property type="entry name" value="Divalent-metal-dependent TIM barrel enzymes"/>
    <property type="match status" value="1"/>
</dbReference>
<dbReference type="EMBL" id="QNRR01000005">
    <property type="protein sequence ID" value="RBP43613.1"/>
    <property type="molecule type" value="Genomic_DNA"/>
</dbReference>
<keyword evidence="3" id="KW-1185">Reference proteome</keyword>